<organism evidence="4 5">
    <name type="scientific">Seminavis robusta</name>
    <dbReference type="NCBI Taxonomy" id="568900"/>
    <lineage>
        <taxon>Eukaryota</taxon>
        <taxon>Sar</taxon>
        <taxon>Stramenopiles</taxon>
        <taxon>Ochrophyta</taxon>
        <taxon>Bacillariophyta</taxon>
        <taxon>Bacillariophyceae</taxon>
        <taxon>Bacillariophycidae</taxon>
        <taxon>Naviculales</taxon>
        <taxon>Naviculaceae</taxon>
        <taxon>Seminavis</taxon>
    </lineage>
</organism>
<feature type="chain" id="PRO_5040123309" evidence="2">
    <location>
        <begin position="22"/>
        <end position="462"/>
    </location>
</feature>
<feature type="signal peptide" evidence="2">
    <location>
        <begin position="1"/>
        <end position="21"/>
    </location>
</feature>
<sequence>MNFRFPIALLWPLIVPLTVAADVVTKQVDGSSFTPRDLQDPGDFDTVVIGSDSQTITVTIDKTAVSGLVTYGEKYVIITPSVSGSDTRVTCTATLASSLVNMQFFLRKFLQPDEDQNGNAQDYDCAANGDNNFVEPDVESCSVTNFPDIGRDMIFGYVAVLDSSLAQGATYSINFVCNKVEPGGSACFSKDSTVDVLDKGSTPMKDLANGDTILVGGGSYEPIYSFAHLDKTKSATFLQVHTNDQEDAPLEVTEEHLVHANGKYVPAGELQIGDILTAANSNEKRIITKLESIVKTGLYAPLTASGTLIVNDVTASAYVSLQGSSVSGGNLLLGHGKINSEISYHFISHLALSPIRMACMGVSSSFCSMPNDEEDKSQHDGYAPFVRIWFDLVQLFESQTSTAVQIFLLAAFLGVVSPLYLIESVFGAALAPSAIFIVMTFISLAANKRQTSNDTVRKVKTV</sequence>
<name>A0A9N8H2A8_9STRA</name>
<evidence type="ECO:0000313" key="4">
    <source>
        <dbReference type="EMBL" id="CAB9498161.1"/>
    </source>
</evidence>
<dbReference type="InterPro" id="IPR003587">
    <property type="entry name" value="Hint_dom_N"/>
</dbReference>
<feature type="domain" description="Hint" evidence="3">
    <location>
        <begin position="185"/>
        <end position="280"/>
    </location>
</feature>
<dbReference type="SUPFAM" id="SSF51294">
    <property type="entry name" value="Hedgehog/intein (Hint) domain"/>
    <property type="match status" value="1"/>
</dbReference>
<reference evidence="4" key="1">
    <citation type="submission" date="2020-06" db="EMBL/GenBank/DDBJ databases">
        <authorList>
            <consortium name="Plant Systems Biology data submission"/>
        </authorList>
    </citation>
    <scope>NUCLEOTIDE SEQUENCE</scope>
    <source>
        <strain evidence="4">D6</strain>
    </source>
</reference>
<dbReference type="Pfam" id="PF01079">
    <property type="entry name" value="Hint"/>
    <property type="match status" value="1"/>
</dbReference>
<dbReference type="AlphaFoldDB" id="A0A9N8H2A8"/>
<evidence type="ECO:0000256" key="2">
    <source>
        <dbReference type="SAM" id="SignalP"/>
    </source>
</evidence>
<evidence type="ECO:0000259" key="3">
    <source>
        <dbReference type="SMART" id="SM00306"/>
    </source>
</evidence>
<dbReference type="SMART" id="SM00306">
    <property type="entry name" value="HintN"/>
    <property type="match status" value="1"/>
</dbReference>
<dbReference type="PANTHER" id="PTHR11889:SF31">
    <property type="entry name" value="PROTEIN HEDGEHOG"/>
    <property type="match status" value="1"/>
</dbReference>
<keyword evidence="1" id="KW-1133">Transmembrane helix</keyword>
<dbReference type="Gene3D" id="2.170.16.10">
    <property type="entry name" value="Hedgehog/Intein (Hint) domain"/>
    <property type="match status" value="1"/>
</dbReference>
<dbReference type="GO" id="GO:0016540">
    <property type="term" value="P:protein autoprocessing"/>
    <property type="evidence" value="ECO:0007669"/>
    <property type="project" value="InterPro"/>
</dbReference>
<protein>
    <submittedName>
        <fullName evidence="4">Warthog protein</fullName>
    </submittedName>
</protein>
<dbReference type="Proteomes" id="UP001153069">
    <property type="component" value="Unassembled WGS sequence"/>
</dbReference>
<evidence type="ECO:0000313" key="5">
    <source>
        <dbReference type="Proteomes" id="UP001153069"/>
    </source>
</evidence>
<dbReference type="PANTHER" id="PTHR11889">
    <property type="entry name" value="HEDGEHOG"/>
    <property type="match status" value="1"/>
</dbReference>
<gene>
    <name evidence="4" type="ORF">SEMRO_32_G020980.1</name>
</gene>
<dbReference type="EMBL" id="CAICTM010000032">
    <property type="protein sequence ID" value="CAB9498161.1"/>
    <property type="molecule type" value="Genomic_DNA"/>
</dbReference>
<keyword evidence="5" id="KW-1185">Reference proteome</keyword>
<keyword evidence="1" id="KW-0812">Transmembrane</keyword>
<dbReference type="InterPro" id="IPR036844">
    <property type="entry name" value="Hint_dom_sf"/>
</dbReference>
<comment type="caution">
    <text evidence="4">The sequence shown here is derived from an EMBL/GenBank/DDBJ whole genome shotgun (WGS) entry which is preliminary data.</text>
</comment>
<dbReference type="CDD" id="cd00081">
    <property type="entry name" value="Hint"/>
    <property type="match status" value="1"/>
</dbReference>
<proteinExistence type="predicted"/>
<dbReference type="OrthoDB" id="59517at2759"/>
<keyword evidence="2" id="KW-0732">Signal</keyword>
<feature type="transmembrane region" description="Helical" evidence="1">
    <location>
        <begin position="429"/>
        <end position="446"/>
    </location>
</feature>
<evidence type="ECO:0000256" key="1">
    <source>
        <dbReference type="SAM" id="Phobius"/>
    </source>
</evidence>
<keyword evidence="1" id="KW-0472">Membrane</keyword>
<accession>A0A9N8H2A8</accession>
<dbReference type="InterPro" id="IPR001767">
    <property type="entry name" value="Hedgehog_Hint"/>
</dbReference>
<dbReference type="InterPro" id="IPR050387">
    <property type="entry name" value="Hedgehog_Signaling"/>
</dbReference>